<proteinExistence type="predicted"/>
<evidence type="ECO:0000313" key="1">
    <source>
        <dbReference type="EMBL" id="GHI37150.1"/>
    </source>
</evidence>
<comment type="caution">
    <text evidence="1">The sequence shown here is derived from an EMBL/GenBank/DDBJ whole genome shotgun (WGS) entry which is preliminary data.</text>
</comment>
<reference evidence="1" key="1">
    <citation type="submission" date="2024-05" db="EMBL/GenBank/DDBJ databases">
        <title>Whole genome shotgun sequence of Streptomyces violascens NBRC 12920.</title>
        <authorList>
            <person name="Komaki H."/>
            <person name="Tamura T."/>
        </authorList>
    </citation>
    <scope>NUCLEOTIDE SEQUENCE</scope>
    <source>
        <strain evidence="1">NBRC 12920</strain>
    </source>
</reference>
<keyword evidence="2" id="KW-1185">Reference proteome</keyword>
<gene>
    <name evidence="1" type="ORF">Sviol_15580</name>
</gene>
<accession>A0ABQ3QIP7</accession>
<dbReference type="EMBL" id="BNDY01000002">
    <property type="protein sequence ID" value="GHI37150.1"/>
    <property type="molecule type" value="Genomic_DNA"/>
</dbReference>
<sequence>MRSVCVLHPLMGTRVKSSRRYCNGACAGTTVYVRLSLTPGTNVNPSVNSADSVNSASFAAAKKDRVPLAELAAKVADRGRGRSLGRVLAAREGHHPITVSTFNSAL</sequence>
<dbReference type="Proteomes" id="UP001050808">
    <property type="component" value="Unassembled WGS sequence"/>
</dbReference>
<name>A0ABQ3QIP7_9ACTN</name>
<organism evidence="1 2">
    <name type="scientific">Streptomyces violascens</name>
    <dbReference type="NCBI Taxonomy" id="67381"/>
    <lineage>
        <taxon>Bacteria</taxon>
        <taxon>Bacillati</taxon>
        <taxon>Actinomycetota</taxon>
        <taxon>Actinomycetes</taxon>
        <taxon>Kitasatosporales</taxon>
        <taxon>Streptomycetaceae</taxon>
        <taxon>Streptomyces</taxon>
    </lineage>
</organism>
<evidence type="ECO:0000313" key="2">
    <source>
        <dbReference type="Proteomes" id="UP001050808"/>
    </source>
</evidence>
<protein>
    <submittedName>
        <fullName evidence="1">Uncharacterized protein</fullName>
    </submittedName>
</protein>